<dbReference type="AlphaFoldDB" id="A0A1J6KER4"/>
<evidence type="ECO:0000256" key="5">
    <source>
        <dbReference type="ARBA" id="ARBA00022577"/>
    </source>
</evidence>
<feature type="chain" id="PRO_5012746644" evidence="8">
    <location>
        <begin position="28"/>
        <end position="83"/>
    </location>
</feature>
<proteinExistence type="inferred from homology"/>
<comment type="subcellular location">
    <subcellularLocation>
        <location evidence="1">Secreted</location>
    </subcellularLocation>
</comment>
<protein>
    <submittedName>
        <fullName evidence="9">Defensin-like protein 20</fullName>
    </submittedName>
</protein>
<keyword evidence="3" id="KW-0964">Secreted</keyword>
<reference evidence="9" key="1">
    <citation type="submission" date="2016-11" db="EMBL/GenBank/DDBJ databases">
        <title>The genome of Nicotiana attenuata.</title>
        <authorList>
            <person name="Xu S."/>
            <person name="Brockmoeller T."/>
            <person name="Gaquerel E."/>
            <person name="Navarro A."/>
            <person name="Kuhl H."/>
            <person name="Gase K."/>
            <person name="Ling Z."/>
            <person name="Zhou W."/>
            <person name="Kreitzer C."/>
            <person name="Stanke M."/>
            <person name="Tang H."/>
            <person name="Lyons E."/>
            <person name="Pandey P."/>
            <person name="Pandey S.P."/>
            <person name="Timmermann B."/>
            <person name="Baldwin I.T."/>
        </authorList>
    </citation>
    <scope>NUCLEOTIDE SEQUENCE [LARGE SCALE GENOMIC DNA]</scope>
    <source>
        <strain evidence="9">UT</strain>
    </source>
</reference>
<evidence type="ECO:0000256" key="7">
    <source>
        <dbReference type="ARBA" id="ARBA00022821"/>
    </source>
</evidence>
<evidence type="ECO:0000256" key="2">
    <source>
        <dbReference type="ARBA" id="ARBA00006722"/>
    </source>
</evidence>
<organism evidence="9 10">
    <name type="scientific">Nicotiana attenuata</name>
    <name type="common">Coyote tobacco</name>
    <dbReference type="NCBI Taxonomy" id="49451"/>
    <lineage>
        <taxon>Eukaryota</taxon>
        <taxon>Viridiplantae</taxon>
        <taxon>Streptophyta</taxon>
        <taxon>Embryophyta</taxon>
        <taxon>Tracheophyta</taxon>
        <taxon>Spermatophyta</taxon>
        <taxon>Magnoliopsida</taxon>
        <taxon>eudicotyledons</taxon>
        <taxon>Gunneridae</taxon>
        <taxon>Pentapetalae</taxon>
        <taxon>asterids</taxon>
        <taxon>lamiids</taxon>
        <taxon>Solanales</taxon>
        <taxon>Solanaceae</taxon>
        <taxon>Nicotianoideae</taxon>
        <taxon>Nicotianeae</taxon>
        <taxon>Nicotiana</taxon>
    </lineage>
</organism>
<keyword evidence="6 8" id="KW-0732">Signal</keyword>
<name>A0A1J6KER4_NICAT</name>
<dbReference type="GO" id="GO:0031640">
    <property type="term" value="P:killing of cells of another organism"/>
    <property type="evidence" value="ECO:0007669"/>
    <property type="project" value="UniProtKB-KW"/>
</dbReference>
<dbReference type="GO" id="GO:0005576">
    <property type="term" value="C:extracellular region"/>
    <property type="evidence" value="ECO:0007669"/>
    <property type="project" value="UniProtKB-SubCell"/>
</dbReference>
<keyword evidence="10" id="KW-1185">Reference proteome</keyword>
<dbReference type="GO" id="GO:0050832">
    <property type="term" value="P:defense response to fungus"/>
    <property type="evidence" value="ECO:0007669"/>
    <property type="project" value="UniProtKB-KW"/>
</dbReference>
<dbReference type="KEGG" id="nau:109219106"/>
<feature type="signal peptide" evidence="8">
    <location>
        <begin position="1"/>
        <end position="27"/>
    </location>
</feature>
<gene>
    <name evidence="9" type="ORF">A4A49_64932</name>
</gene>
<comment type="caution">
    <text evidence="9">The sequence shown here is derived from an EMBL/GenBank/DDBJ whole genome shotgun (WGS) entry which is preliminary data.</text>
</comment>
<evidence type="ECO:0000256" key="6">
    <source>
        <dbReference type="ARBA" id="ARBA00022729"/>
    </source>
</evidence>
<dbReference type="InterPro" id="IPR022618">
    <property type="entry name" value="Defensin-like_20-28"/>
</dbReference>
<dbReference type="Pfam" id="PF10868">
    <property type="entry name" value="Defensin_like"/>
    <property type="match status" value="1"/>
</dbReference>
<keyword evidence="5" id="KW-0295">Fungicide</keyword>
<evidence type="ECO:0000256" key="1">
    <source>
        <dbReference type="ARBA" id="ARBA00004613"/>
    </source>
</evidence>
<comment type="similarity">
    <text evidence="2">Belongs to the DEFL family.</text>
</comment>
<evidence type="ECO:0000256" key="4">
    <source>
        <dbReference type="ARBA" id="ARBA00022529"/>
    </source>
</evidence>
<evidence type="ECO:0000313" key="10">
    <source>
        <dbReference type="Proteomes" id="UP000187609"/>
    </source>
</evidence>
<keyword evidence="4" id="KW-0929">Antimicrobial</keyword>
<dbReference type="Proteomes" id="UP000187609">
    <property type="component" value="Unassembled WGS sequence"/>
</dbReference>
<dbReference type="PROSITE" id="PS51257">
    <property type="entry name" value="PROKAR_LIPOPROTEIN"/>
    <property type="match status" value="1"/>
</dbReference>
<dbReference type="OMA" id="HIAPWIF"/>
<evidence type="ECO:0000313" key="9">
    <source>
        <dbReference type="EMBL" id="OIT21299.1"/>
    </source>
</evidence>
<dbReference type="PANTHER" id="PTHR34453">
    <property type="entry name" value="DEFENSIN-LIKE (DEFL) FAMILY PROTEIN-RELATED"/>
    <property type="match status" value="1"/>
</dbReference>
<dbReference type="Gramene" id="OIT21299">
    <property type="protein sequence ID" value="OIT21299"/>
    <property type="gene ID" value="A4A49_64932"/>
</dbReference>
<dbReference type="PANTHER" id="PTHR34453:SF3">
    <property type="entry name" value="DEFENSIN-LIKE (DEFL) FAMILY PROTEIN-RELATED"/>
    <property type="match status" value="1"/>
</dbReference>
<accession>A0A1J6KER4</accession>
<dbReference type="OrthoDB" id="1210630at2759"/>
<evidence type="ECO:0000256" key="8">
    <source>
        <dbReference type="SAM" id="SignalP"/>
    </source>
</evidence>
<dbReference type="EMBL" id="MJEQ01004450">
    <property type="protein sequence ID" value="OIT21299.1"/>
    <property type="molecule type" value="Genomic_DNA"/>
</dbReference>
<sequence>MAIKRVNLVLLVTLIVLIIGCNNMADASVCCQDHPEVGPCVPGVTDNPDNDGKCWTFCVNECELGGTCKLVENKHVCHCRCSL</sequence>
<keyword evidence="7" id="KW-0611">Plant defense</keyword>
<evidence type="ECO:0000256" key="3">
    <source>
        <dbReference type="ARBA" id="ARBA00022525"/>
    </source>
</evidence>